<dbReference type="EMBL" id="VFIA01000015">
    <property type="protein sequence ID" value="MBC3792360.1"/>
    <property type="molecule type" value="Genomic_DNA"/>
</dbReference>
<dbReference type="Proteomes" id="UP000700732">
    <property type="component" value="Unassembled WGS sequence"/>
</dbReference>
<evidence type="ECO:0000313" key="3">
    <source>
        <dbReference type="Proteomes" id="UP000700732"/>
    </source>
</evidence>
<proteinExistence type="predicted"/>
<evidence type="ECO:0008006" key="4">
    <source>
        <dbReference type="Google" id="ProtNLM"/>
    </source>
</evidence>
<gene>
    <name evidence="2" type="ORF">FH603_2872</name>
</gene>
<name>A0ABR6W722_9BACT</name>
<reference evidence="2 3" key="1">
    <citation type="submission" date="2019-06" db="EMBL/GenBank/DDBJ databases">
        <title>Spirosoma utsteinense sp. nov. isolated from Antarctic ice-free soils.</title>
        <authorList>
            <person name="Tahon G."/>
        </authorList>
    </citation>
    <scope>NUCLEOTIDE SEQUENCE [LARGE SCALE GENOMIC DNA]</scope>
    <source>
        <strain evidence="2 3">LMG 31447</strain>
    </source>
</reference>
<accession>A0ABR6W722</accession>
<keyword evidence="3" id="KW-1185">Reference proteome</keyword>
<sequence>MRGRNRDYFFGRVYAYGYDGAGRLSGSEYTGNTGEDYKVSNLTYESDATPEERQPADPQAGRERGHRPVKLQLRVGQQPVERE</sequence>
<feature type="region of interest" description="Disordered" evidence="1">
    <location>
        <begin position="42"/>
        <end position="83"/>
    </location>
</feature>
<evidence type="ECO:0000256" key="1">
    <source>
        <dbReference type="SAM" id="MobiDB-lite"/>
    </source>
</evidence>
<evidence type="ECO:0000313" key="2">
    <source>
        <dbReference type="EMBL" id="MBC3792360.1"/>
    </source>
</evidence>
<dbReference type="RefSeq" id="WP_186738137.1">
    <property type="nucleotide sequence ID" value="NZ_VFIA01000015.1"/>
</dbReference>
<comment type="caution">
    <text evidence="2">The sequence shown here is derived from an EMBL/GenBank/DDBJ whole genome shotgun (WGS) entry which is preliminary data.</text>
</comment>
<organism evidence="2 3">
    <name type="scientific">Spirosoma utsteinense</name>
    <dbReference type="NCBI Taxonomy" id="2585773"/>
    <lineage>
        <taxon>Bacteria</taxon>
        <taxon>Pseudomonadati</taxon>
        <taxon>Bacteroidota</taxon>
        <taxon>Cytophagia</taxon>
        <taxon>Cytophagales</taxon>
        <taxon>Cytophagaceae</taxon>
        <taxon>Spirosoma</taxon>
    </lineage>
</organism>
<feature type="compositionally biased region" description="Basic and acidic residues" evidence="1">
    <location>
        <begin position="50"/>
        <end position="63"/>
    </location>
</feature>
<protein>
    <recommendedName>
        <fullName evidence="4">RHS repeat-associated core domain-containing protein</fullName>
    </recommendedName>
</protein>